<dbReference type="Gene3D" id="2.120.10.80">
    <property type="entry name" value="Kelch-type beta propeller"/>
    <property type="match status" value="1"/>
</dbReference>
<reference evidence="1 2" key="2">
    <citation type="submission" date="2018-11" db="EMBL/GenBank/DDBJ databases">
        <authorList>
            <consortium name="Pathogen Informatics"/>
        </authorList>
    </citation>
    <scope>NUCLEOTIDE SEQUENCE [LARGE SCALE GENOMIC DNA]</scope>
    <source>
        <strain evidence="1 2">Costa Rica</strain>
    </source>
</reference>
<dbReference type="GO" id="GO:1990756">
    <property type="term" value="F:ubiquitin-like ligase-substrate adaptor activity"/>
    <property type="evidence" value="ECO:0007669"/>
    <property type="project" value="TreeGrafter"/>
</dbReference>
<evidence type="ECO:0000313" key="3">
    <source>
        <dbReference type="WBParaSite" id="ACOC_0001177401-mRNA-1"/>
    </source>
</evidence>
<accession>A0A0R3PZ37</accession>
<dbReference type="Proteomes" id="UP000267027">
    <property type="component" value="Unassembled WGS sequence"/>
</dbReference>
<dbReference type="PANTHER" id="PTHR46432:SF1">
    <property type="entry name" value="F-BOX ONLY PROTEIN 42"/>
    <property type="match status" value="1"/>
</dbReference>
<dbReference type="WBParaSite" id="ACOC_0001177401-mRNA-1">
    <property type="protein sequence ID" value="ACOC_0001177401-mRNA-1"/>
    <property type="gene ID" value="ACOC_0001177401"/>
</dbReference>
<evidence type="ECO:0000313" key="1">
    <source>
        <dbReference type="EMBL" id="VDM63360.1"/>
    </source>
</evidence>
<dbReference type="InterPro" id="IPR015915">
    <property type="entry name" value="Kelch-typ_b-propeller"/>
</dbReference>
<dbReference type="SUPFAM" id="SSF117281">
    <property type="entry name" value="Kelch motif"/>
    <property type="match status" value="1"/>
</dbReference>
<dbReference type="EMBL" id="UYYA01004787">
    <property type="protein sequence ID" value="VDM63360.1"/>
    <property type="molecule type" value="Genomic_DNA"/>
</dbReference>
<protein>
    <submittedName>
        <fullName evidence="3">AMP_N domain-containing protein</fullName>
    </submittedName>
</protein>
<proteinExistence type="predicted"/>
<gene>
    <name evidence="1" type="ORF">ACOC_LOCUS11775</name>
</gene>
<dbReference type="STRING" id="334426.A0A0R3PZ37"/>
<organism evidence="3">
    <name type="scientific">Angiostrongylus costaricensis</name>
    <name type="common">Nematode worm</name>
    <dbReference type="NCBI Taxonomy" id="334426"/>
    <lineage>
        <taxon>Eukaryota</taxon>
        <taxon>Metazoa</taxon>
        <taxon>Ecdysozoa</taxon>
        <taxon>Nematoda</taxon>
        <taxon>Chromadorea</taxon>
        <taxon>Rhabditida</taxon>
        <taxon>Rhabditina</taxon>
        <taxon>Rhabditomorpha</taxon>
        <taxon>Strongyloidea</taxon>
        <taxon>Metastrongylidae</taxon>
        <taxon>Angiostrongylus</taxon>
    </lineage>
</organism>
<dbReference type="AlphaFoldDB" id="A0A0R3PZ37"/>
<dbReference type="OrthoDB" id="5837393at2759"/>
<name>A0A0R3PZ37_ANGCS</name>
<reference evidence="3" key="1">
    <citation type="submission" date="2017-02" db="UniProtKB">
        <authorList>
            <consortium name="WormBaseParasite"/>
        </authorList>
    </citation>
    <scope>IDENTIFICATION</scope>
</reference>
<dbReference type="PANTHER" id="PTHR46432">
    <property type="entry name" value="F-BOX ONLY PROTEIN 42"/>
    <property type="match status" value="1"/>
</dbReference>
<dbReference type="GO" id="GO:0019005">
    <property type="term" value="C:SCF ubiquitin ligase complex"/>
    <property type="evidence" value="ECO:0007669"/>
    <property type="project" value="TreeGrafter"/>
</dbReference>
<dbReference type="InterPro" id="IPR052821">
    <property type="entry name" value="F-box_only_SRC"/>
</dbReference>
<keyword evidence="2" id="KW-1185">Reference proteome</keyword>
<evidence type="ECO:0000313" key="2">
    <source>
        <dbReference type="Proteomes" id="UP000267027"/>
    </source>
</evidence>
<sequence>MAVTCISSLVSYYYTVFISRYPYLRNLAIAIPSFSSLCKEEYRKVEHEVQARRFFKWSRFASSNNEDSMAPRGLHTMVYHEKECAMYVFGGEAPDWRLQGDSSGPASFNDLWRLDMASNFVFVVAFLRREFAL</sequence>